<accession>A0A7X2HBG3</accession>
<dbReference type="Proteomes" id="UP000463051">
    <property type="component" value="Unassembled WGS sequence"/>
</dbReference>
<dbReference type="RefSeq" id="WP_195724518.1">
    <property type="nucleotide sequence ID" value="NZ_WJXB01000019.1"/>
</dbReference>
<evidence type="ECO:0000313" key="2">
    <source>
        <dbReference type="EMBL" id="MRN57049.1"/>
    </source>
</evidence>
<evidence type="ECO:0000256" key="1">
    <source>
        <dbReference type="SAM" id="MobiDB-lite"/>
    </source>
</evidence>
<feature type="compositionally biased region" description="Basic and acidic residues" evidence="1">
    <location>
        <begin position="18"/>
        <end position="30"/>
    </location>
</feature>
<organism evidence="2 3">
    <name type="scientific">Paenibacillus monticola</name>
    <dbReference type="NCBI Taxonomy" id="2666075"/>
    <lineage>
        <taxon>Bacteria</taxon>
        <taxon>Bacillati</taxon>
        <taxon>Bacillota</taxon>
        <taxon>Bacilli</taxon>
        <taxon>Bacillales</taxon>
        <taxon>Paenibacillaceae</taxon>
        <taxon>Paenibacillus</taxon>
    </lineage>
</organism>
<sequence length="51" mass="5687">MTEKISNNRGKTGPKKQNKFELKAGKHRDLGLGLKETTEEQIGGMPEFRSA</sequence>
<proteinExistence type="predicted"/>
<dbReference type="AlphaFoldDB" id="A0A7X2HBG3"/>
<keyword evidence="3" id="KW-1185">Reference proteome</keyword>
<feature type="region of interest" description="Disordered" evidence="1">
    <location>
        <begin position="1"/>
        <end position="51"/>
    </location>
</feature>
<comment type="caution">
    <text evidence="2">The sequence shown here is derived from an EMBL/GenBank/DDBJ whole genome shotgun (WGS) entry which is preliminary data.</text>
</comment>
<protein>
    <submittedName>
        <fullName evidence="2">Uncharacterized protein</fullName>
    </submittedName>
</protein>
<reference evidence="2 3" key="1">
    <citation type="submission" date="2019-11" db="EMBL/GenBank/DDBJ databases">
        <title>Paenibacillus monticola sp. nov., a novel PGPR strain isolated from mountain sample in China.</title>
        <authorList>
            <person name="Zhao Q."/>
            <person name="Li H.-P."/>
            <person name="Zhang J.-L."/>
        </authorList>
    </citation>
    <scope>NUCLEOTIDE SEQUENCE [LARGE SCALE GENOMIC DNA]</scope>
    <source>
        <strain evidence="2 3">LC-T2</strain>
    </source>
</reference>
<dbReference type="EMBL" id="WJXB01000019">
    <property type="protein sequence ID" value="MRN57049.1"/>
    <property type="molecule type" value="Genomic_DNA"/>
</dbReference>
<gene>
    <name evidence="2" type="ORF">GJB61_29360</name>
</gene>
<evidence type="ECO:0000313" key="3">
    <source>
        <dbReference type="Proteomes" id="UP000463051"/>
    </source>
</evidence>
<feature type="compositionally biased region" description="Polar residues" evidence="1">
    <location>
        <begin position="1"/>
        <end position="10"/>
    </location>
</feature>
<name>A0A7X2HBG3_9BACL</name>